<keyword evidence="3" id="KW-1185">Reference proteome</keyword>
<name>A0A8J5SPR7_ZIZPA</name>
<protein>
    <submittedName>
        <fullName evidence="2">Uncharacterized protein</fullName>
    </submittedName>
</protein>
<dbReference type="AlphaFoldDB" id="A0A8J5SPR7"/>
<gene>
    <name evidence="2" type="ORF">GUJ93_ZPchr0005g16230</name>
</gene>
<reference evidence="2" key="2">
    <citation type="submission" date="2021-02" db="EMBL/GenBank/DDBJ databases">
        <authorList>
            <person name="Kimball J.A."/>
            <person name="Haas M.W."/>
            <person name="Macchietto M."/>
            <person name="Kono T."/>
            <person name="Duquette J."/>
            <person name="Shao M."/>
        </authorList>
    </citation>
    <scope>NUCLEOTIDE SEQUENCE</scope>
    <source>
        <tissue evidence="2">Fresh leaf tissue</tissue>
    </source>
</reference>
<reference evidence="2" key="1">
    <citation type="journal article" date="2021" name="bioRxiv">
        <title>Whole Genome Assembly and Annotation of Northern Wild Rice, Zizania palustris L., Supports a Whole Genome Duplication in the Zizania Genus.</title>
        <authorList>
            <person name="Haas M."/>
            <person name="Kono T."/>
            <person name="Macchietto M."/>
            <person name="Millas R."/>
            <person name="McGilp L."/>
            <person name="Shao M."/>
            <person name="Duquette J."/>
            <person name="Hirsch C.N."/>
            <person name="Kimball J."/>
        </authorList>
    </citation>
    <scope>NUCLEOTIDE SEQUENCE</scope>
    <source>
        <tissue evidence="2">Fresh leaf tissue</tissue>
    </source>
</reference>
<dbReference type="EMBL" id="JAAALK010000284">
    <property type="protein sequence ID" value="KAG8068737.1"/>
    <property type="molecule type" value="Genomic_DNA"/>
</dbReference>
<sequence>MSAPKPSKKQKTSMISDLDRMSPSENMDVNENVILEYNTPTLDRPMGRKKEKEKLWQCADHIYFEALNHLWDKKKVVDVKELKKEERYNQAYAFVQEKLEHCIQARENETRTRKGCTRERKI</sequence>
<evidence type="ECO:0000313" key="3">
    <source>
        <dbReference type="Proteomes" id="UP000729402"/>
    </source>
</evidence>
<accession>A0A8J5SPR7</accession>
<proteinExistence type="predicted"/>
<evidence type="ECO:0000313" key="2">
    <source>
        <dbReference type="EMBL" id="KAG8068737.1"/>
    </source>
</evidence>
<feature type="region of interest" description="Disordered" evidence="1">
    <location>
        <begin position="1"/>
        <end position="31"/>
    </location>
</feature>
<feature type="compositionally biased region" description="Basic residues" evidence="1">
    <location>
        <begin position="1"/>
        <end position="11"/>
    </location>
</feature>
<organism evidence="2 3">
    <name type="scientific">Zizania palustris</name>
    <name type="common">Northern wild rice</name>
    <dbReference type="NCBI Taxonomy" id="103762"/>
    <lineage>
        <taxon>Eukaryota</taxon>
        <taxon>Viridiplantae</taxon>
        <taxon>Streptophyta</taxon>
        <taxon>Embryophyta</taxon>
        <taxon>Tracheophyta</taxon>
        <taxon>Spermatophyta</taxon>
        <taxon>Magnoliopsida</taxon>
        <taxon>Liliopsida</taxon>
        <taxon>Poales</taxon>
        <taxon>Poaceae</taxon>
        <taxon>BOP clade</taxon>
        <taxon>Oryzoideae</taxon>
        <taxon>Oryzeae</taxon>
        <taxon>Zizaniinae</taxon>
        <taxon>Zizania</taxon>
    </lineage>
</organism>
<evidence type="ECO:0000256" key="1">
    <source>
        <dbReference type="SAM" id="MobiDB-lite"/>
    </source>
</evidence>
<comment type="caution">
    <text evidence="2">The sequence shown here is derived from an EMBL/GenBank/DDBJ whole genome shotgun (WGS) entry which is preliminary data.</text>
</comment>
<dbReference type="Proteomes" id="UP000729402">
    <property type="component" value="Unassembled WGS sequence"/>
</dbReference>